<evidence type="ECO:0000256" key="3">
    <source>
        <dbReference type="ARBA" id="ARBA00008061"/>
    </source>
</evidence>
<keyword evidence="6" id="KW-0963">Cytoplasm</keyword>
<dbReference type="GO" id="GO:0005737">
    <property type="term" value="C:cytoplasm"/>
    <property type="evidence" value="ECO:0007669"/>
    <property type="project" value="UniProtKB-SubCell"/>
</dbReference>
<organism evidence="14">
    <name type="scientific">uncultured Nocardioidaceae bacterium</name>
    <dbReference type="NCBI Taxonomy" id="253824"/>
    <lineage>
        <taxon>Bacteria</taxon>
        <taxon>Bacillati</taxon>
        <taxon>Actinomycetota</taxon>
        <taxon>Actinomycetes</taxon>
        <taxon>Propionibacteriales</taxon>
        <taxon>Nocardioidaceae</taxon>
        <taxon>environmental samples</taxon>
    </lineage>
</organism>
<feature type="domain" description="Glycosyl hydrolase family 13 catalytic" evidence="13">
    <location>
        <begin position="921"/>
        <end position="1273"/>
    </location>
</feature>
<evidence type="ECO:0000256" key="1">
    <source>
        <dbReference type="ARBA" id="ARBA00004496"/>
    </source>
</evidence>
<dbReference type="PANTHER" id="PTHR10357:SF216">
    <property type="entry name" value="MALTOOLIGOSYL TREHALOSE SYNTHASE-RELATED"/>
    <property type="match status" value="1"/>
</dbReference>
<dbReference type="EC" id="3.2.1.141" evidence="4 11"/>
<keyword evidence="8" id="KW-0119">Carbohydrate metabolism</keyword>
<sequence>MRVPVSTYRLQITEDFDLLEAARRLAYLHELGVDWVYLSPLLASESGSSHGYDVADHRAIDPSRGRASGLSALATEARRLGMGVLVDIVPNHVGVAAPWENEWWWHVLTHGQESPYASAFDIDWYAAGGRLRIPVIGDDDIDEDGRISNLRVLAGELHYYDQRFPLAPGTAELGPDVDPNVVHARQNYELISWRRADYDLNYRRFFAVNTLVAIRVEDPEWFSKSHAEIRRWFDEGLVDGLRVDHPDGLRDPASYLDDLAALTKDSYVLVEKILEPGEELPRSWATAGTTGYDAMATIDRVLVDPAGEGPLDELENKLRGVPVDWAEMIHGTKRDVADGILHSEVRRISRELMQVLPVVEEEVSTGSTTEPVSRTPTFEQVEDAVSELLACFPVYRSYLPEGREHLEHALADARRHRPDLAEVLDVLAPVMSDGAAPPTQRFQQTSGMVMAKGVEDCAFYRWARLTSLNEVGGDPSVFSVAPDAFHEAMRRRQEDWPHAMTAGSTHDTKRGEDVRARISVLAELPEVWSDALTRLLDLSPVPDPGFGNLLWQAVLGAWPASRERLHAYAEKAMREAGDRTLWTAPDEQYENAVHAAVDAAFDDPEVGRILDGLVGQVTGPGWSNALSAKLLTLTVPGSPDVYQGSELWEQSLVDPDNRRPVDFDQRAALLKELRAGERPPLAPTPDDDGSVKLLLTHVALSARREHPDLFTGYTPLAAEGSAADHVLSFDRGGAISVATRLPVGLAAKGGWGDTSLPVAPGVWVDLMTGRRLTTGESGGLSLSELLSAYPVALLVREEHHGGAGARGRFDVWAPTAESMSLSVGNRVVPMERGAAADWDGWWRPTGPEPLGEIDYGYLVDPSTGSGTERSSGTGANVVPDPRSRRQPNGVHERSRTFDPAAYSWSDEQWTGRQLPGSVIYELHVGTFTPEGTLDSAVDKLDHLRSIGVDFVELLPVNAFNGDHGWGYDGVAWFAVHEQYGGPAAYQRFVDACHAAGLGVIQDVVYNHLGPSGNYLPMFGPYLSSEGANPWGDHVNLDGEGSEEVRRYILDNVRMWLEDYHVDGLRLDAVHALEDGSEPHILEEMAVLTARLSAHQRRPLTLIAESDMNDPHLITPREAGGYGLDGQWSDDYHHAVHVALTRETEGYYADFEPLAALAKVCEKGFFHDGTWSSFRDREHGKPIDTEHMPGWRLVVCNQNHDQVGNRARGDRLSDLRPEKLDVDQLACAALLTLCGPFTPMLFQGEEWAASSPFAFFTSHPEQELGEAVSQGRLREFERMGWDESQVPDPQDPQTFQMSKLDWSETEQGRHAVLLQIYRELAELRRRTPELTDPDMTATRCEYDEDARWFVMRRGDVAVALNLGDQEAVVDLGAKHELRWATPSSAVVDRGRVTLPAHAGAVLVPLP</sequence>
<dbReference type="Gene3D" id="1.10.10.470">
    <property type="entry name" value="Maltooligosyl trehalose synthase, domain 4"/>
    <property type="match status" value="1"/>
</dbReference>
<comment type="pathway">
    <text evidence="2">Glycan biosynthesis; trehalose biosynthesis.</text>
</comment>
<dbReference type="GO" id="GO:0047470">
    <property type="term" value="F:(1,4)-alpha-D-glucan 1-alpha-D-glucosylmutase activity"/>
    <property type="evidence" value="ECO:0007669"/>
    <property type="project" value="TreeGrafter"/>
</dbReference>
<keyword evidence="9 14" id="KW-0326">Glycosidase</keyword>
<dbReference type="InterPro" id="IPR044901">
    <property type="entry name" value="Trehalose_TreZ_E-set_sf"/>
</dbReference>
<dbReference type="CDD" id="cd11336">
    <property type="entry name" value="AmyAc_MTSase"/>
    <property type="match status" value="1"/>
</dbReference>
<feature type="compositionally biased region" description="Low complexity" evidence="12">
    <location>
        <begin position="862"/>
        <end position="874"/>
    </location>
</feature>
<dbReference type="GO" id="GO:0033942">
    <property type="term" value="F:4-alpha-D-(1-&gt;4)-alpha-D-glucanotrehalose trehalohydrolase activity"/>
    <property type="evidence" value="ECO:0007669"/>
    <property type="project" value="UniProtKB-EC"/>
</dbReference>
<comment type="similarity">
    <text evidence="3">Belongs to the glycosyl hydrolase 13 family.</text>
</comment>
<accession>A0A6J4NWU2</accession>
<gene>
    <name evidence="14" type="ORF">AVDCRST_MAG47-3139</name>
</gene>
<evidence type="ECO:0000256" key="12">
    <source>
        <dbReference type="SAM" id="MobiDB-lite"/>
    </source>
</evidence>
<evidence type="ECO:0000256" key="10">
    <source>
        <dbReference type="ARBA" id="ARBA00034013"/>
    </source>
</evidence>
<dbReference type="InterPro" id="IPR012767">
    <property type="entry name" value="Trehalose_TreY"/>
</dbReference>
<dbReference type="InterPro" id="IPR013783">
    <property type="entry name" value="Ig-like_fold"/>
</dbReference>
<dbReference type="Gene3D" id="1.10.10.760">
    <property type="entry name" value="E-set domains of sugar-utilizing enzymes"/>
    <property type="match status" value="1"/>
</dbReference>
<dbReference type="InterPro" id="IPR014756">
    <property type="entry name" value="Ig_E-set"/>
</dbReference>
<evidence type="ECO:0000256" key="4">
    <source>
        <dbReference type="ARBA" id="ARBA00012268"/>
    </source>
</evidence>
<dbReference type="InterPro" id="IPR013797">
    <property type="entry name" value="Maltooligo_trehalose_synth_4"/>
</dbReference>
<name>A0A6J4NWU2_9ACTN</name>
<dbReference type="SMART" id="SM00642">
    <property type="entry name" value="Aamy"/>
    <property type="match status" value="1"/>
</dbReference>
<evidence type="ECO:0000256" key="7">
    <source>
        <dbReference type="ARBA" id="ARBA00022801"/>
    </source>
</evidence>
<evidence type="ECO:0000313" key="14">
    <source>
        <dbReference type="EMBL" id="CAA9396045.1"/>
    </source>
</evidence>
<dbReference type="CDD" id="cd11325">
    <property type="entry name" value="AmyAc_GTHase"/>
    <property type="match status" value="1"/>
</dbReference>
<comment type="catalytic activity">
    <reaction evidence="10">
        <text>hydrolysis of (1-&gt;4)-alpha-D-glucosidic linkage in 4-alpha-D-[(1-&gt;4)-alpha-D-glucanosyl]n trehalose to yield trehalose and (1-&gt;4)-alpha-D-glucan.</text>
        <dbReference type="EC" id="3.2.1.141"/>
    </reaction>
</comment>
<dbReference type="InterPro" id="IPR012768">
    <property type="entry name" value="Trehalose_TreZ"/>
</dbReference>
<dbReference type="SUPFAM" id="SSF81296">
    <property type="entry name" value="E set domains"/>
    <property type="match status" value="1"/>
</dbReference>
<feature type="region of interest" description="Disordered" evidence="12">
    <location>
        <begin position="861"/>
        <end position="895"/>
    </location>
</feature>
<evidence type="ECO:0000256" key="11">
    <source>
        <dbReference type="NCBIfam" id="TIGR02402"/>
    </source>
</evidence>
<dbReference type="NCBIfam" id="TIGR02402">
    <property type="entry name" value="trehalose_TreZ"/>
    <property type="match status" value="1"/>
</dbReference>
<dbReference type="InterPro" id="IPR006047">
    <property type="entry name" value="GH13_cat_dom"/>
</dbReference>
<dbReference type="InterPro" id="IPR022567">
    <property type="entry name" value="DUF3459"/>
</dbReference>
<evidence type="ECO:0000256" key="6">
    <source>
        <dbReference type="ARBA" id="ARBA00022490"/>
    </source>
</evidence>
<evidence type="ECO:0000256" key="5">
    <source>
        <dbReference type="ARBA" id="ARBA00015938"/>
    </source>
</evidence>
<dbReference type="InterPro" id="IPR017853">
    <property type="entry name" value="GH"/>
</dbReference>
<dbReference type="Pfam" id="PF11941">
    <property type="entry name" value="DUF3459"/>
    <property type="match status" value="1"/>
</dbReference>
<comment type="subcellular location">
    <subcellularLocation>
        <location evidence="1">Cytoplasm</location>
    </subcellularLocation>
</comment>
<dbReference type="GO" id="GO:0005992">
    <property type="term" value="P:trehalose biosynthetic process"/>
    <property type="evidence" value="ECO:0007669"/>
    <property type="project" value="UniProtKB-UniRule"/>
</dbReference>
<dbReference type="PANTHER" id="PTHR10357">
    <property type="entry name" value="ALPHA-AMYLASE FAMILY MEMBER"/>
    <property type="match status" value="1"/>
</dbReference>
<dbReference type="Pfam" id="PF00128">
    <property type="entry name" value="Alpha-amylase"/>
    <property type="match status" value="2"/>
</dbReference>
<dbReference type="Gene3D" id="3.20.20.80">
    <property type="entry name" value="Glycosidases"/>
    <property type="match status" value="4"/>
</dbReference>
<evidence type="ECO:0000259" key="13">
    <source>
        <dbReference type="SMART" id="SM00642"/>
    </source>
</evidence>
<evidence type="ECO:0000256" key="8">
    <source>
        <dbReference type="ARBA" id="ARBA00023277"/>
    </source>
</evidence>
<evidence type="ECO:0000256" key="2">
    <source>
        <dbReference type="ARBA" id="ARBA00005199"/>
    </source>
</evidence>
<proteinExistence type="inferred from homology"/>
<dbReference type="SUPFAM" id="SSF51445">
    <property type="entry name" value="(Trans)glycosidases"/>
    <property type="match status" value="2"/>
</dbReference>
<keyword evidence="7 14" id="KW-0378">Hydrolase</keyword>
<dbReference type="Gene3D" id="2.60.40.10">
    <property type="entry name" value="Immunoglobulins"/>
    <property type="match status" value="1"/>
</dbReference>
<dbReference type="UniPathway" id="UPA00299"/>
<protein>
    <recommendedName>
        <fullName evidence="5 11">Malto-oligosyltrehalose trehalohydrolase</fullName>
        <ecNumber evidence="4 11">3.2.1.141</ecNumber>
    </recommendedName>
</protein>
<dbReference type="EMBL" id="CADCUK010000206">
    <property type="protein sequence ID" value="CAA9396045.1"/>
    <property type="molecule type" value="Genomic_DNA"/>
</dbReference>
<evidence type="ECO:0000256" key="9">
    <source>
        <dbReference type="ARBA" id="ARBA00023295"/>
    </source>
</evidence>
<reference evidence="14" key="1">
    <citation type="submission" date="2020-02" db="EMBL/GenBank/DDBJ databases">
        <authorList>
            <person name="Meier V. D."/>
        </authorList>
    </citation>
    <scope>NUCLEOTIDE SEQUENCE</scope>
    <source>
        <strain evidence="14">AVDCRST_MAG47</strain>
    </source>
</reference>
<dbReference type="GO" id="GO:0030980">
    <property type="term" value="P:alpha-glucan catabolic process"/>
    <property type="evidence" value="ECO:0007669"/>
    <property type="project" value="TreeGrafter"/>
</dbReference>
<dbReference type="NCBIfam" id="TIGR02401">
    <property type="entry name" value="trehalose_TreY"/>
    <property type="match status" value="1"/>
</dbReference>